<reference evidence="2 3" key="1">
    <citation type="journal article" date="2013" name="PLoS ONE">
        <title>Cultivation and Complete Genome Sequencing of Gloeobacter kilaueensis sp. nov., from a Lava Cave in Kilauea Caldera, Hawai'i.</title>
        <authorList>
            <person name="Saw J.H."/>
            <person name="Schatz M."/>
            <person name="Brown M.V."/>
            <person name="Kunkel D.D."/>
            <person name="Foster J.S."/>
            <person name="Shick H."/>
            <person name="Christensen S."/>
            <person name="Hou S."/>
            <person name="Wan X."/>
            <person name="Donachie S.P."/>
        </authorList>
    </citation>
    <scope>NUCLEOTIDE SEQUENCE [LARGE SCALE GENOMIC DNA]</scope>
    <source>
        <strain evidence="3">JS</strain>
    </source>
</reference>
<dbReference type="STRING" id="1183438.GKIL_2387"/>
<dbReference type="GO" id="GO:0016740">
    <property type="term" value="F:transferase activity"/>
    <property type="evidence" value="ECO:0007669"/>
    <property type="project" value="UniProtKB-KW"/>
</dbReference>
<evidence type="ECO:0000313" key="2">
    <source>
        <dbReference type="EMBL" id="AGY58633.1"/>
    </source>
</evidence>
<name>U5QIB3_GLOK1</name>
<organism evidence="2 3">
    <name type="scientific">Gloeobacter kilaueensis (strain ATCC BAA-2537 / CCAP 1431/1 / ULC 316 / JS1)</name>
    <dbReference type="NCBI Taxonomy" id="1183438"/>
    <lineage>
        <taxon>Bacteria</taxon>
        <taxon>Bacillati</taxon>
        <taxon>Cyanobacteriota</taxon>
        <taxon>Cyanophyceae</taxon>
        <taxon>Gloeobacterales</taxon>
        <taxon>Gloeobacteraceae</taxon>
        <taxon>Gloeobacter</taxon>
    </lineage>
</organism>
<dbReference type="InterPro" id="IPR029044">
    <property type="entry name" value="Nucleotide-diphossugar_trans"/>
</dbReference>
<dbReference type="SUPFAM" id="SSF51161">
    <property type="entry name" value="Trimeric LpxA-like enzymes"/>
    <property type="match status" value="1"/>
</dbReference>
<dbReference type="Pfam" id="PF24894">
    <property type="entry name" value="Hexapep_GlmU"/>
    <property type="match status" value="1"/>
</dbReference>
<keyword evidence="3" id="KW-1185">Reference proteome</keyword>
<feature type="domain" description="Glucose-1-phosphate adenylyltransferase/Bifunctional protein GlmU-like C-terminal hexapeptide" evidence="1">
    <location>
        <begin position="221"/>
        <end position="282"/>
    </location>
</feature>
<accession>U5QIB3</accession>
<dbReference type="GO" id="GO:0031470">
    <property type="term" value="C:carboxysome"/>
    <property type="evidence" value="ECO:0007669"/>
    <property type="project" value="UniProtKB-ARBA"/>
</dbReference>
<dbReference type="HOGENOM" id="CLU_887853_0_0_3"/>
<dbReference type="PANTHER" id="PTHR22572">
    <property type="entry name" value="SUGAR-1-PHOSPHATE GUANYL TRANSFERASE"/>
    <property type="match status" value="1"/>
</dbReference>
<dbReference type="InterPro" id="IPR011004">
    <property type="entry name" value="Trimer_LpxA-like_sf"/>
</dbReference>
<dbReference type="Gene3D" id="2.160.10.10">
    <property type="entry name" value="Hexapeptide repeat proteins"/>
    <property type="match status" value="1"/>
</dbReference>
<dbReference type="Gene3D" id="3.90.550.10">
    <property type="entry name" value="Spore Coat Polysaccharide Biosynthesis Protein SpsA, Chain A"/>
    <property type="match status" value="1"/>
</dbReference>
<dbReference type="RefSeq" id="WP_023173808.1">
    <property type="nucleotide sequence ID" value="NC_022600.1"/>
</dbReference>
<dbReference type="InterPro" id="IPR050486">
    <property type="entry name" value="Mannose-1P_guanyltransferase"/>
</dbReference>
<dbReference type="KEGG" id="glj:GKIL_2387"/>
<protein>
    <submittedName>
        <fullName evidence="2">Nucleotidyl transferase</fullName>
    </submittedName>
</protein>
<dbReference type="Proteomes" id="UP000017396">
    <property type="component" value="Chromosome"/>
</dbReference>
<gene>
    <name evidence="2" type="primary">lpxD</name>
    <name evidence="2" type="ORF">GKIL_2387</name>
</gene>
<sequence length="313" mass="32614">MNAARVLLLAPEAAPAELGTGLPRMFLPIQNRSLLEHNLDLIQRNGLAEVYLCLGNYRQPWVRQSAQASSPLPLHCLQNIADLAALLSDLAAETPILVLASDALTDYPLETLLAEHWAWGLPVSVAEGESSQIGVWAASAGILRPFAATAFARPHQLLSELLQARTIARTQHLAGSFTEIPTVEAYLQAHRERAVAHAPVGKGCLIAPSASLSPLARIGPGCRIGPGAVIAGASCLAAGCVVSADAYLHDAVLWEGAKVGVQAQLSDCVVAREAVIARAAQISAGAVVPELAYLPPGACLTGSLGQPQAEVPV</sequence>
<dbReference type="SUPFAM" id="SSF53448">
    <property type="entry name" value="Nucleotide-diphospho-sugar transferases"/>
    <property type="match status" value="1"/>
</dbReference>
<dbReference type="EMBL" id="CP003587">
    <property type="protein sequence ID" value="AGY58633.1"/>
    <property type="molecule type" value="Genomic_DNA"/>
</dbReference>
<dbReference type="AlphaFoldDB" id="U5QIB3"/>
<evidence type="ECO:0000259" key="1">
    <source>
        <dbReference type="Pfam" id="PF24894"/>
    </source>
</evidence>
<dbReference type="GO" id="GO:0043886">
    <property type="term" value="F:structural constituent of carboxysome shell"/>
    <property type="evidence" value="ECO:0007669"/>
    <property type="project" value="UniProtKB-ARBA"/>
</dbReference>
<dbReference type="eggNOG" id="COG1208">
    <property type="taxonomic scope" value="Bacteria"/>
</dbReference>
<dbReference type="OrthoDB" id="9803871at2"/>
<dbReference type="InterPro" id="IPR056818">
    <property type="entry name" value="GlmU/GlgC-like_hexapep"/>
</dbReference>
<keyword evidence="2" id="KW-0808">Transferase</keyword>
<proteinExistence type="predicted"/>
<evidence type="ECO:0000313" key="3">
    <source>
        <dbReference type="Proteomes" id="UP000017396"/>
    </source>
</evidence>